<dbReference type="InterPro" id="IPR030678">
    <property type="entry name" value="Peptide/Ni-bd"/>
</dbReference>
<dbReference type="EMBL" id="CP009920">
    <property type="protein sequence ID" value="AJI23454.1"/>
    <property type="molecule type" value="Genomic_DNA"/>
</dbReference>
<dbReference type="NCBIfam" id="NF045468">
    <property type="entry name" value="Opp5A_nikA"/>
    <property type="match status" value="1"/>
</dbReference>
<dbReference type="Pfam" id="PF00496">
    <property type="entry name" value="SBP_bac_5"/>
    <property type="match status" value="1"/>
</dbReference>
<dbReference type="PIRSF" id="PIRSF002741">
    <property type="entry name" value="MppA"/>
    <property type="match status" value="1"/>
</dbReference>
<dbReference type="CDD" id="cd08490">
    <property type="entry name" value="PBP2_NikA_DppA_OppA_like_3"/>
    <property type="match status" value="1"/>
</dbReference>
<accession>A0A0B6AUE8</accession>
<dbReference type="GO" id="GO:0015833">
    <property type="term" value="P:peptide transport"/>
    <property type="evidence" value="ECO:0007669"/>
    <property type="project" value="TreeGrafter"/>
</dbReference>
<evidence type="ECO:0000313" key="7">
    <source>
        <dbReference type="Proteomes" id="UP000031829"/>
    </source>
</evidence>
<name>A0A0B6AUE8_PRIM2</name>
<dbReference type="PROSITE" id="PS51257">
    <property type="entry name" value="PROKAR_LIPOPROTEIN"/>
    <property type="match status" value="1"/>
</dbReference>
<dbReference type="HOGENOM" id="CLU_017028_7_5_9"/>
<gene>
    <name evidence="6" type="ORF">BG04_5374</name>
</gene>
<sequence>MRKRISLLCLTLAAIGLLAACSSNSASTEEKSKKKSLTFVSNFPSDTLDPQLNYTTVRAGIAETLVKVNEQLQTEPWLSKKWKTEDDGTTWVFEIRDGITFQNGKDLNAEAVKHSLERTIKESEAMKSALKIKEIKASGQILTITTTEPLATLPSELVHPNTAIIDVDAPPDTKSKPVGTGPFKVASFKPDNEMKVKKYKEYWGGEPKLDEVVLTFNDDENARTSALQSGEADIVYRPAIESLNTLKKDSSIVVDVQPSLRNQMLFYNSRQEAFKDKNVRKAFDVLLNPKDVVDTALAGQGSPANGPFLKSLDFSNDQKTKIYGPSEAQTYLEKAGYILKDGKAIKNGKQLSFKLVTYPYRPELPLMSQMLQSEAKKIGVKIDIQQVENMDEYMTTKNDWGIVTYSLVTAPRGDAGYFFNALYMEGGAFNVGHFHEPALTSIINKLNKTVDQKQRNELARQAGEIVEKETLHSSIVHPNNFVAYRDNVKNWVTTKSEYYVITKDLDVK</sequence>
<dbReference type="PANTHER" id="PTHR30290">
    <property type="entry name" value="PERIPLASMIC BINDING COMPONENT OF ABC TRANSPORTER"/>
    <property type="match status" value="1"/>
</dbReference>
<evidence type="ECO:0000256" key="2">
    <source>
        <dbReference type="ARBA" id="ARBA00022448"/>
    </source>
</evidence>
<feature type="signal peptide" evidence="4">
    <location>
        <begin position="1"/>
        <end position="19"/>
    </location>
</feature>
<protein>
    <submittedName>
        <fullName evidence="6">Bacterial extracellular solute-binding s, 5 Middle family protein</fullName>
    </submittedName>
</protein>
<keyword evidence="2" id="KW-0813">Transport</keyword>
<evidence type="ECO:0000256" key="1">
    <source>
        <dbReference type="ARBA" id="ARBA00005695"/>
    </source>
</evidence>
<reference evidence="6 7" key="1">
    <citation type="journal article" date="2015" name="Genome Announc.">
        <title>Complete genome sequences for 35 biothreat assay-relevant bacillus species.</title>
        <authorList>
            <person name="Johnson S.L."/>
            <person name="Daligault H.E."/>
            <person name="Davenport K.W."/>
            <person name="Jaissle J."/>
            <person name="Frey K.G."/>
            <person name="Ladner J.T."/>
            <person name="Broomall S.M."/>
            <person name="Bishop-Lilly K.A."/>
            <person name="Bruce D.C."/>
            <person name="Gibbons H.S."/>
            <person name="Coyne S.R."/>
            <person name="Lo C.C."/>
            <person name="Meincke L."/>
            <person name="Munk A.C."/>
            <person name="Koroleva G.I."/>
            <person name="Rosenzweig C.N."/>
            <person name="Palacios G.F."/>
            <person name="Redden C.L."/>
            <person name="Minogue T.D."/>
            <person name="Chain P.S."/>
        </authorList>
    </citation>
    <scope>NUCLEOTIDE SEQUENCE [LARGE SCALE GENOMIC DNA]</scope>
    <source>
        <strain evidence="7">ATCC 14581 / DSM 32 / JCM 2506 / NBRC 15308 / NCIMB 9376 / NCTC 10342 / NRRL B-14308 / VKM B-512</strain>
    </source>
</reference>
<dbReference type="GeneID" id="93643322"/>
<evidence type="ECO:0000256" key="4">
    <source>
        <dbReference type="SAM" id="SignalP"/>
    </source>
</evidence>
<dbReference type="InterPro" id="IPR000914">
    <property type="entry name" value="SBP_5_dom"/>
</dbReference>
<dbReference type="Gene3D" id="3.40.190.10">
    <property type="entry name" value="Periplasmic binding protein-like II"/>
    <property type="match status" value="1"/>
</dbReference>
<comment type="similarity">
    <text evidence="1">Belongs to the bacterial solute-binding protein 5 family.</text>
</comment>
<dbReference type="AlphaFoldDB" id="A0A0B6AUE8"/>
<keyword evidence="3 4" id="KW-0732">Signal</keyword>
<evidence type="ECO:0000313" key="6">
    <source>
        <dbReference type="EMBL" id="AJI23454.1"/>
    </source>
</evidence>
<dbReference type="Gene3D" id="3.10.105.10">
    <property type="entry name" value="Dipeptide-binding Protein, Domain 3"/>
    <property type="match status" value="1"/>
</dbReference>
<dbReference type="InterPro" id="IPR050035">
    <property type="entry name" value="NikA"/>
</dbReference>
<dbReference type="SUPFAM" id="SSF53850">
    <property type="entry name" value="Periplasmic binding protein-like II"/>
    <property type="match status" value="1"/>
</dbReference>
<feature type="domain" description="Solute-binding protein family 5" evidence="5">
    <location>
        <begin position="74"/>
        <end position="426"/>
    </location>
</feature>
<organism evidence="6 7">
    <name type="scientific">Priestia megaterium (strain ATCC 14581 / DSM 32 / CCUG 1817 / JCM 2506 / NBRC 15308 / NCIMB 9376 / NCTC 10342 / NRRL B-14308 / VKM B-512 / Ford 19)</name>
    <name type="common">Bacillus megaterium</name>
    <dbReference type="NCBI Taxonomy" id="1348623"/>
    <lineage>
        <taxon>Bacteria</taxon>
        <taxon>Bacillati</taxon>
        <taxon>Bacillota</taxon>
        <taxon>Bacilli</taxon>
        <taxon>Bacillales</taxon>
        <taxon>Bacillaceae</taxon>
        <taxon>Priestia</taxon>
    </lineage>
</organism>
<feature type="chain" id="PRO_5038881068" evidence="4">
    <location>
        <begin position="20"/>
        <end position="508"/>
    </location>
</feature>
<dbReference type="GO" id="GO:0043190">
    <property type="term" value="C:ATP-binding cassette (ABC) transporter complex"/>
    <property type="evidence" value="ECO:0007669"/>
    <property type="project" value="InterPro"/>
</dbReference>
<dbReference type="InterPro" id="IPR039424">
    <property type="entry name" value="SBP_5"/>
</dbReference>
<dbReference type="GO" id="GO:1904680">
    <property type="term" value="F:peptide transmembrane transporter activity"/>
    <property type="evidence" value="ECO:0007669"/>
    <property type="project" value="TreeGrafter"/>
</dbReference>
<dbReference type="RefSeq" id="WP_034651047.1">
    <property type="nucleotide sequence ID" value="NZ_BCVB01000011.1"/>
</dbReference>
<proteinExistence type="inferred from homology"/>
<dbReference type="Proteomes" id="UP000031829">
    <property type="component" value="Chromosome"/>
</dbReference>
<dbReference type="GO" id="GO:0042597">
    <property type="term" value="C:periplasmic space"/>
    <property type="evidence" value="ECO:0007669"/>
    <property type="project" value="UniProtKB-ARBA"/>
</dbReference>
<evidence type="ECO:0000256" key="3">
    <source>
        <dbReference type="ARBA" id="ARBA00022729"/>
    </source>
</evidence>
<dbReference type="KEGG" id="bmeg:BG04_5374"/>
<evidence type="ECO:0000259" key="5">
    <source>
        <dbReference type="Pfam" id="PF00496"/>
    </source>
</evidence>
<dbReference type="PANTHER" id="PTHR30290:SF9">
    <property type="entry name" value="OLIGOPEPTIDE-BINDING PROTEIN APPA"/>
    <property type="match status" value="1"/>
</dbReference>